<dbReference type="Gene3D" id="3.30.460.80">
    <property type="entry name" value="NADH:ubiquinone oxidoreductase, 30kDa subunit"/>
    <property type="match status" value="1"/>
</dbReference>
<comment type="subunit">
    <text evidence="3">NDH-1 is composed of 14 different subunits. Subunits NuoB, C, D, E, F, and G constitute the peripheral sector of the complex.</text>
</comment>
<dbReference type="EMBL" id="CP128399">
    <property type="protein sequence ID" value="WJW66708.1"/>
    <property type="molecule type" value="Genomic_DNA"/>
</dbReference>
<dbReference type="InterPro" id="IPR037232">
    <property type="entry name" value="NADH_quin_OxRdtase_su_C/D-like"/>
</dbReference>
<dbReference type="SUPFAM" id="SSF143243">
    <property type="entry name" value="Nqo5-like"/>
    <property type="match status" value="1"/>
</dbReference>
<keyword evidence="3 5" id="KW-0874">Quinone</keyword>
<dbReference type="Pfam" id="PF00329">
    <property type="entry name" value="Complex1_30kDa"/>
    <property type="match status" value="1"/>
</dbReference>
<feature type="domain" description="NADH:ubiquinone oxidoreductase 30kDa subunit" evidence="6">
    <location>
        <begin position="32"/>
        <end position="151"/>
    </location>
</feature>
<reference evidence="7 9" key="1">
    <citation type="submission" date="2020-06" db="EMBL/GenBank/DDBJ databases">
        <title>Anoxygenic phototrophic Chloroflexota member uses a Type I reaction center.</title>
        <authorList>
            <person name="Tsuji J.M."/>
            <person name="Shaw N.A."/>
            <person name="Nagashima S."/>
            <person name="Venkiteswaran J."/>
            <person name="Schiff S.L."/>
            <person name="Hanada S."/>
            <person name="Tank M."/>
            <person name="Neufeld J.D."/>
        </authorList>
    </citation>
    <scope>NUCLEOTIDE SEQUENCE [LARGE SCALE GENOMIC DNA]</scope>
    <source>
        <strain evidence="7">L227-S17</strain>
    </source>
</reference>
<dbReference type="InterPro" id="IPR020396">
    <property type="entry name" value="NADH_UbQ_OxRdtase_CS"/>
</dbReference>
<proteinExistence type="inferred from homology"/>
<dbReference type="GO" id="GO:0050136">
    <property type="term" value="F:NADH dehydrogenase (quinone) (non-electrogenic) activity"/>
    <property type="evidence" value="ECO:0007669"/>
    <property type="project" value="UniProtKB-UniRule"/>
</dbReference>
<comment type="catalytic activity">
    <reaction evidence="3 5">
        <text>a quinone + NADH + 5 H(+)(in) = a quinol + NAD(+) + 4 H(+)(out)</text>
        <dbReference type="Rhea" id="RHEA:57888"/>
        <dbReference type="ChEBI" id="CHEBI:15378"/>
        <dbReference type="ChEBI" id="CHEBI:24646"/>
        <dbReference type="ChEBI" id="CHEBI:57540"/>
        <dbReference type="ChEBI" id="CHEBI:57945"/>
        <dbReference type="ChEBI" id="CHEBI:132124"/>
    </reaction>
</comment>
<dbReference type="InterPro" id="IPR010218">
    <property type="entry name" value="NADH_DH_suC"/>
</dbReference>
<comment type="similarity">
    <text evidence="1 3 4">Belongs to the complex I 30 kDa subunit family.</text>
</comment>
<dbReference type="GO" id="GO:0005886">
    <property type="term" value="C:plasma membrane"/>
    <property type="evidence" value="ECO:0007669"/>
    <property type="project" value="UniProtKB-SubCell"/>
</dbReference>
<keyword evidence="3" id="KW-0830">Ubiquinone</keyword>
<evidence type="ECO:0000256" key="4">
    <source>
        <dbReference type="RuleBase" id="RU003456"/>
    </source>
</evidence>
<dbReference type="Proteomes" id="UP001431572">
    <property type="component" value="Chromosome 1"/>
</dbReference>
<dbReference type="InterPro" id="IPR001268">
    <property type="entry name" value="NADH_UbQ_OxRdtase_30kDa_su"/>
</dbReference>
<comment type="function">
    <text evidence="3">NDH-1 shuttles electrons from NADH, via FMN and iron-sulfur (Fe-S) centers, to quinones in the respiratory chain. The immediate electron acceptor for the enzyme in this species is believed to be ubiquinone. Couples the redox reaction to proton translocation (for every two electrons transferred, four hydrogen ions are translocated across the cytoplasmic membrane), and thus conserves the redox energy in a proton gradient.</text>
</comment>
<evidence type="ECO:0000256" key="1">
    <source>
        <dbReference type="ARBA" id="ARBA00007569"/>
    </source>
</evidence>
<name>A0A8T7M1W0_9CHLR</name>
<keyword evidence="2 3" id="KW-0813">Transport</keyword>
<keyword evidence="3 4" id="KW-0520">NAD</keyword>
<dbReference type="HAMAP" id="MF_01357">
    <property type="entry name" value="NDH1_NuoC"/>
    <property type="match status" value="1"/>
</dbReference>
<reference evidence="8" key="2">
    <citation type="journal article" date="2024" name="Nature">
        <title>Anoxygenic phototroph of the Chloroflexota uses a type I reaction centre.</title>
        <authorList>
            <person name="Tsuji J.M."/>
            <person name="Shaw N.A."/>
            <person name="Nagashima S."/>
            <person name="Venkiteswaran J.J."/>
            <person name="Schiff S.L."/>
            <person name="Watanabe T."/>
            <person name="Fukui M."/>
            <person name="Hanada S."/>
            <person name="Tank M."/>
            <person name="Neufeld J.D."/>
        </authorList>
    </citation>
    <scope>NUCLEOTIDE SEQUENCE</scope>
    <source>
        <strain evidence="8">L227-S17</strain>
    </source>
</reference>
<dbReference type="NCBIfam" id="TIGR01961">
    <property type="entry name" value="NuoC_fam"/>
    <property type="match status" value="1"/>
</dbReference>
<evidence type="ECO:0000256" key="2">
    <source>
        <dbReference type="ARBA" id="ARBA00022448"/>
    </source>
</evidence>
<sequence>MKESLQVVAQKLQEKFGDKVLAITEFRDEVTVRVKKTAWFEVHQFLRDDPDCAFDMMIDETAADYPLRDERFDVISHLLSIPKRHRFRVKASTSENIPSLCAVWKTANWLERETYDMFGIIYDGHPDLRRILMAEDWEGFPLRKDYPTEGYDI</sequence>
<dbReference type="GO" id="GO:0008137">
    <property type="term" value="F:NADH dehydrogenase (ubiquinone) activity"/>
    <property type="evidence" value="ECO:0007669"/>
    <property type="project" value="InterPro"/>
</dbReference>
<keyword evidence="3" id="KW-0472">Membrane</keyword>
<gene>
    <name evidence="3" type="primary">nuoC</name>
    <name evidence="7" type="ORF">HXX08_03015</name>
    <name evidence="8" type="ORF">OZ401_002522</name>
</gene>
<evidence type="ECO:0000313" key="7">
    <source>
        <dbReference type="EMBL" id="NWJ44826.1"/>
    </source>
</evidence>
<organism evidence="7 9">
    <name type="scientific">Candidatus Chlorohelix allophototropha</name>
    <dbReference type="NCBI Taxonomy" id="3003348"/>
    <lineage>
        <taxon>Bacteria</taxon>
        <taxon>Bacillati</taxon>
        <taxon>Chloroflexota</taxon>
        <taxon>Chloroflexia</taxon>
        <taxon>Candidatus Chloroheliales</taxon>
        <taxon>Candidatus Chloroheliaceae</taxon>
        <taxon>Candidatus Chlorohelix</taxon>
    </lineage>
</organism>
<keyword evidence="3 4" id="KW-1278">Translocase</keyword>
<evidence type="ECO:0000256" key="5">
    <source>
        <dbReference type="RuleBase" id="RU003582"/>
    </source>
</evidence>
<dbReference type="RefSeq" id="WP_341468601.1">
    <property type="nucleotide sequence ID" value="NZ_CP128399.1"/>
</dbReference>
<dbReference type="PROSITE" id="PS00542">
    <property type="entry name" value="COMPLEX1_30K"/>
    <property type="match status" value="1"/>
</dbReference>
<evidence type="ECO:0000313" key="10">
    <source>
        <dbReference type="Proteomes" id="UP001431572"/>
    </source>
</evidence>
<dbReference type="PANTHER" id="PTHR10884:SF14">
    <property type="entry name" value="NADH DEHYDROGENASE [UBIQUINONE] IRON-SULFUR PROTEIN 3, MITOCHONDRIAL"/>
    <property type="match status" value="1"/>
</dbReference>
<comment type="subcellular location">
    <subcellularLocation>
        <location evidence="3">Cell membrane</location>
        <topology evidence="3">Peripheral membrane protein</topology>
        <orientation evidence="3">Cytoplasmic side</orientation>
    </subcellularLocation>
</comment>
<dbReference type="GO" id="GO:0048038">
    <property type="term" value="F:quinone binding"/>
    <property type="evidence" value="ECO:0007669"/>
    <property type="project" value="UniProtKB-KW"/>
</dbReference>
<dbReference type="EMBL" id="JACATZ010000001">
    <property type="protein sequence ID" value="NWJ44826.1"/>
    <property type="molecule type" value="Genomic_DNA"/>
</dbReference>
<keyword evidence="3" id="KW-1003">Cell membrane</keyword>
<accession>A0A8T7M1W0</accession>
<keyword evidence="10" id="KW-1185">Reference proteome</keyword>
<protein>
    <recommendedName>
        <fullName evidence="3">NADH-quinone oxidoreductase subunit C</fullName>
        <ecNumber evidence="3">7.1.1.-</ecNumber>
    </recommendedName>
    <alternativeName>
        <fullName evidence="3">NADH dehydrogenase I subunit C</fullName>
    </alternativeName>
    <alternativeName>
        <fullName evidence="3">NDH-1 subunit C</fullName>
    </alternativeName>
</protein>
<evidence type="ECO:0000259" key="6">
    <source>
        <dbReference type="Pfam" id="PF00329"/>
    </source>
</evidence>
<dbReference type="EC" id="7.1.1.-" evidence="3"/>
<dbReference type="PANTHER" id="PTHR10884">
    <property type="entry name" value="NADH DEHYDROGENASE UBIQUINONE IRON-SULFUR PROTEIN 3"/>
    <property type="match status" value="1"/>
</dbReference>
<evidence type="ECO:0000313" key="9">
    <source>
        <dbReference type="Proteomes" id="UP000521676"/>
    </source>
</evidence>
<evidence type="ECO:0000256" key="3">
    <source>
        <dbReference type="HAMAP-Rule" id="MF_01357"/>
    </source>
</evidence>
<dbReference type="AlphaFoldDB" id="A0A8T7M1W0"/>
<evidence type="ECO:0000313" key="8">
    <source>
        <dbReference type="EMBL" id="WJW66708.1"/>
    </source>
</evidence>
<dbReference type="Proteomes" id="UP000521676">
    <property type="component" value="Unassembled WGS sequence"/>
</dbReference>